<evidence type="ECO:0000313" key="7">
    <source>
        <dbReference type="EMBL" id="CAD9951323.1"/>
    </source>
</evidence>
<comment type="subunit">
    <text evidence="5">Associates with the pre-60S ribosomal particle.</text>
</comment>
<dbReference type="PANTHER" id="PTHR45841:SF1">
    <property type="entry name" value="MRNA TURNOVER PROTEIN 4 HOMOLOG"/>
    <property type="match status" value="1"/>
</dbReference>
<dbReference type="InterPro" id="IPR051742">
    <property type="entry name" value="Ribosome_Assembly_uL10"/>
</dbReference>
<comment type="similarity">
    <text evidence="2 5">Belongs to the universal ribosomal protein uL10 family.</text>
</comment>
<dbReference type="GO" id="GO:0005730">
    <property type="term" value="C:nucleolus"/>
    <property type="evidence" value="ECO:0007669"/>
    <property type="project" value="UniProtKB-SubCell"/>
</dbReference>
<gene>
    <name evidence="7" type="ORF">APAL1065_LOCUS5451</name>
</gene>
<dbReference type="GO" id="GO:0000027">
    <property type="term" value="P:ribosomal large subunit assembly"/>
    <property type="evidence" value="ECO:0007669"/>
    <property type="project" value="InterPro"/>
</dbReference>
<dbReference type="GO" id="GO:0006364">
    <property type="term" value="P:rRNA processing"/>
    <property type="evidence" value="ECO:0007669"/>
    <property type="project" value="TreeGrafter"/>
</dbReference>
<keyword evidence="3 5" id="KW-0963">Cytoplasm</keyword>
<dbReference type="InterPro" id="IPR043164">
    <property type="entry name" value="Ribosomal_uL10-like_insert_sf"/>
</dbReference>
<dbReference type="GO" id="GO:0030687">
    <property type="term" value="C:preribosome, large subunit precursor"/>
    <property type="evidence" value="ECO:0007669"/>
    <property type="project" value="TreeGrafter"/>
</dbReference>
<dbReference type="SUPFAM" id="SSF160369">
    <property type="entry name" value="Ribosomal protein L10-like"/>
    <property type="match status" value="1"/>
</dbReference>
<dbReference type="InterPro" id="IPR043141">
    <property type="entry name" value="Ribosomal_uL10-like_sf"/>
</dbReference>
<accession>A0A7S2VG84</accession>
<comment type="function">
    <text evidence="1 5">Component of the ribosome assembly machinery. Nuclear paralog of the ribosomal protein P0, it binds pre-60S subunits at an early stage of assembly in the nucleolus, and is replaced by P0 in cytoplasmic pre-60S subunits and mature 80S ribosomes.</text>
</comment>
<comment type="subcellular location">
    <subcellularLocation>
        <location evidence="5">Cytoplasm</location>
    </subcellularLocation>
    <subcellularLocation>
        <location evidence="5">Nucleus</location>
        <location evidence="5">Nucleolus</location>
    </subcellularLocation>
</comment>
<dbReference type="GO" id="GO:0000956">
    <property type="term" value="P:nuclear-transcribed mRNA catabolic process"/>
    <property type="evidence" value="ECO:0007669"/>
    <property type="project" value="TreeGrafter"/>
</dbReference>
<organism evidence="7">
    <name type="scientific">Entomoneis paludosa</name>
    <dbReference type="NCBI Taxonomy" id="265537"/>
    <lineage>
        <taxon>Eukaryota</taxon>
        <taxon>Sar</taxon>
        <taxon>Stramenopiles</taxon>
        <taxon>Ochrophyta</taxon>
        <taxon>Bacillariophyta</taxon>
        <taxon>Bacillariophyceae</taxon>
        <taxon>Bacillariophycidae</taxon>
        <taxon>Entomoneidaceae</taxon>
        <taxon>Entomoneis</taxon>
    </lineage>
</organism>
<dbReference type="InterPro" id="IPR001790">
    <property type="entry name" value="Ribosomal_uL10"/>
</dbReference>
<dbReference type="FunFam" id="3.30.70.1730:FF:000005">
    <property type="entry name" value="Ribosome assembly factor mrt4"/>
    <property type="match status" value="1"/>
</dbReference>
<evidence type="ECO:0000259" key="6">
    <source>
        <dbReference type="Pfam" id="PF17777"/>
    </source>
</evidence>
<proteinExistence type="inferred from homology"/>
<dbReference type="GO" id="GO:0005737">
    <property type="term" value="C:cytoplasm"/>
    <property type="evidence" value="ECO:0007669"/>
    <property type="project" value="UniProtKB-SubCell"/>
</dbReference>
<protein>
    <recommendedName>
        <fullName evidence="5">Ribosome assembly factor mrt4</fullName>
    </recommendedName>
</protein>
<name>A0A7S2VG84_9STRA</name>
<dbReference type="PANTHER" id="PTHR45841">
    <property type="entry name" value="MRNA TURNOVER PROTEIN 4 MRTO4"/>
    <property type="match status" value="1"/>
</dbReference>
<dbReference type="AlphaFoldDB" id="A0A7S2VG84"/>
<dbReference type="Pfam" id="PF17777">
    <property type="entry name" value="RL10P_insert"/>
    <property type="match status" value="1"/>
</dbReference>
<dbReference type="CDD" id="cd05796">
    <property type="entry name" value="Ribosomal_P0_like"/>
    <property type="match status" value="1"/>
</dbReference>
<dbReference type="Gene3D" id="3.30.70.1730">
    <property type="match status" value="1"/>
</dbReference>
<sequence length="224" mass="25643">MPKSKRVREVALTQTDKRATRDHKSKYIEEVRDAVDKHESIYLFSYENMRSSQFKNVRMHFRGTDSRIFLGKNKLLQIALGRSAEEEYADNLQHMAKRITGGSVGLLFTSRERATVEEYFANLREPDFARAGAVAERAVEVTNGDLEQFPVSMMEQLRKAGMPVEIKLGKIVIRDGHDDRYSICSQGQVLTADKCKLLVHFGYKLSTFKVDLLCRWAGGDFEEL</sequence>
<feature type="domain" description="Large ribosomal subunit protein uL10-like insertion" evidence="6">
    <location>
        <begin position="129"/>
        <end position="202"/>
    </location>
</feature>
<keyword evidence="4 5" id="KW-0539">Nucleus</keyword>
<keyword evidence="5" id="KW-0690">Ribosome biogenesis</keyword>
<evidence type="ECO:0000256" key="3">
    <source>
        <dbReference type="ARBA" id="ARBA00022490"/>
    </source>
</evidence>
<evidence type="ECO:0000256" key="1">
    <source>
        <dbReference type="ARBA" id="ARBA00004046"/>
    </source>
</evidence>
<evidence type="ECO:0000256" key="5">
    <source>
        <dbReference type="RuleBase" id="RU364039"/>
    </source>
</evidence>
<reference evidence="7" key="1">
    <citation type="submission" date="2021-01" db="EMBL/GenBank/DDBJ databases">
        <authorList>
            <person name="Corre E."/>
            <person name="Pelletier E."/>
            <person name="Niang G."/>
            <person name="Scheremetjew M."/>
            <person name="Finn R."/>
            <person name="Kale V."/>
            <person name="Holt S."/>
            <person name="Cochrane G."/>
            <person name="Meng A."/>
            <person name="Brown T."/>
            <person name="Cohen L."/>
        </authorList>
    </citation>
    <scope>NUCLEOTIDE SEQUENCE</scope>
    <source>
        <strain evidence="7">CCMP125</strain>
    </source>
</reference>
<dbReference type="Pfam" id="PF00466">
    <property type="entry name" value="Ribosomal_L10"/>
    <property type="match status" value="1"/>
</dbReference>
<dbReference type="GO" id="GO:0003723">
    <property type="term" value="F:RNA binding"/>
    <property type="evidence" value="ECO:0007669"/>
    <property type="project" value="TreeGrafter"/>
</dbReference>
<evidence type="ECO:0000256" key="4">
    <source>
        <dbReference type="ARBA" id="ARBA00023242"/>
    </source>
</evidence>
<dbReference type="Gene3D" id="3.90.105.20">
    <property type="match status" value="1"/>
</dbReference>
<evidence type="ECO:0000256" key="2">
    <source>
        <dbReference type="ARBA" id="ARBA00008889"/>
    </source>
</evidence>
<dbReference type="InterPro" id="IPR033867">
    <property type="entry name" value="Mrt4"/>
</dbReference>
<dbReference type="InterPro" id="IPR040637">
    <property type="entry name" value="Ribosomal_uL10-like_insert"/>
</dbReference>
<dbReference type="EMBL" id="HBHT01008149">
    <property type="protein sequence ID" value="CAD9951323.1"/>
    <property type="molecule type" value="Transcribed_RNA"/>
</dbReference>